<evidence type="ECO:0000259" key="7">
    <source>
        <dbReference type="PROSITE" id="PS50850"/>
    </source>
</evidence>
<keyword evidence="4 6" id="KW-0472">Membrane</keyword>
<evidence type="ECO:0000256" key="1">
    <source>
        <dbReference type="ARBA" id="ARBA00004141"/>
    </source>
</evidence>
<gene>
    <name evidence="8" type="ORF">TDIB3V08_LOCUS1677</name>
</gene>
<feature type="transmembrane region" description="Helical" evidence="6">
    <location>
        <begin position="796"/>
        <end position="814"/>
    </location>
</feature>
<feature type="transmembrane region" description="Helical" evidence="6">
    <location>
        <begin position="498"/>
        <end position="519"/>
    </location>
</feature>
<accession>A0A7R8VBE1</accession>
<dbReference type="AlphaFoldDB" id="A0A7R8VBE1"/>
<evidence type="ECO:0000256" key="6">
    <source>
        <dbReference type="SAM" id="Phobius"/>
    </source>
</evidence>
<comment type="subcellular location">
    <subcellularLocation>
        <location evidence="1">Membrane</location>
        <topology evidence="1">Multi-pass membrane protein</topology>
    </subcellularLocation>
</comment>
<dbReference type="PANTHER" id="PTHR11662:SF399">
    <property type="entry name" value="FI19708P1-RELATED"/>
    <property type="match status" value="1"/>
</dbReference>
<feature type="transmembrane region" description="Helical" evidence="6">
    <location>
        <begin position="760"/>
        <end position="784"/>
    </location>
</feature>
<feature type="region of interest" description="Disordered" evidence="5">
    <location>
        <begin position="825"/>
        <end position="857"/>
    </location>
</feature>
<evidence type="ECO:0000256" key="4">
    <source>
        <dbReference type="ARBA" id="ARBA00023136"/>
    </source>
</evidence>
<feature type="transmembrane region" description="Helical" evidence="6">
    <location>
        <begin position="592"/>
        <end position="617"/>
    </location>
</feature>
<dbReference type="PROSITE" id="PS50850">
    <property type="entry name" value="MFS"/>
    <property type="match status" value="1"/>
</dbReference>
<dbReference type="GO" id="GO:0006820">
    <property type="term" value="P:monoatomic anion transport"/>
    <property type="evidence" value="ECO:0007669"/>
    <property type="project" value="TreeGrafter"/>
</dbReference>
<evidence type="ECO:0000313" key="8">
    <source>
        <dbReference type="EMBL" id="CAD7195282.1"/>
    </source>
</evidence>
<keyword evidence="2 6" id="KW-0812">Transmembrane</keyword>
<dbReference type="InterPro" id="IPR020846">
    <property type="entry name" value="MFS_dom"/>
</dbReference>
<dbReference type="EMBL" id="OA564698">
    <property type="protein sequence ID" value="CAD7195282.1"/>
    <property type="molecule type" value="Genomic_DNA"/>
</dbReference>
<dbReference type="GO" id="GO:0022857">
    <property type="term" value="F:transmembrane transporter activity"/>
    <property type="evidence" value="ECO:0007669"/>
    <property type="project" value="InterPro"/>
</dbReference>
<dbReference type="InterPro" id="IPR011701">
    <property type="entry name" value="MFS"/>
</dbReference>
<dbReference type="InterPro" id="IPR036259">
    <property type="entry name" value="MFS_trans_sf"/>
</dbReference>
<evidence type="ECO:0000256" key="2">
    <source>
        <dbReference type="ARBA" id="ARBA00022692"/>
    </source>
</evidence>
<dbReference type="Pfam" id="PF07690">
    <property type="entry name" value="MFS_1"/>
    <property type="match status" value="1"/>
</dbReference>
<proteinExistence type="predicted"/>
<dbReference type="GO" id="GO:0016020">
    <property type="term" value="C:membrane"/>
    <property type="evidence" value="ECO:0007669"/>
    <property type="project" value="UniProtKB-SubCell"/>
</dbReference>
<dbReference type="InterPro" id="IPR050382">
    <property type="entry name" value="MFS_Na/Anion_cotransporter"/>
</dbReference>
<sequence length="857" mass="96566">MNPDIPVISSLVYCGSSVLDHAATVSAITNRTFESAHQDLAENFRSSKEKPYTSLHTIPIIYSTSLHPLSLSVVGNTFYSSLMASLLLTDSSQLTSDSQHLERYQRHLEETDEPVVVVIAHLKKISFKKAFCLQKGRSWTHHFRRISTENVEICSTEDRELGDIGFPDMKKHRLFLENLYSRNEKFHENIKRANSKCFKKLRKALRHGNSNSDHDVNLCALNDLLYDCVRVEILKEGERRGVVSQPTKVFFRTNKNKGITEKVGGAIYRTVLQKNHTFGNTSFLKNEKESEEMRTLKGYIKRHFLLEASQKKKRCGHQGRIPARVTLGVMAFMMFTLTQMIRSNLYITIIAMVDNGNDTLTSDRHNTSIDHGNITSYRALGDTVNTKSRLEGEKLGTKYHWNKYQRGLLLGAFYSVYWVTELPGAVLAQRFGGKLLLASSVMMAGLLNLVFPIVCSWHYWAATAVRVIQGLLLGVTWPTMHSLSARWIPAHERGKFMVSYHGLAIGSALNYPLGGLLITSLGWEYVFYFTGGLSVIWSCAWWFLVHDSPAQHPHITTNEREYLEQSLGKSVEQKKGTVLNTPWVSILRSGPFWGLLVATLGVMWGTITLSMQMAAYFDGVHSLSITTNYQRSSVRVLQNGLISSIPELSKFAFGLIFSSIMDSMVKKKKLSVTTARKIGVSTTKTDTDPSVAEVREGEERAPSTISHSAFLGSSRLPAAWYFPIPPRLVRSPQHCASFHFIGPFDRIEWRQLFRNSTQRTILGLIKTLVFIPGVSSPIVASYLVHTKDSSKGWRNLFYITATIYIAGCCVFLIFGSGDVQPWNKPTNDADKTTELQALKPQESSQEVELKDPLHQEI</sequence>
<feature type="compositionally biased region" description="Basic and acidic residues" evidence="5">
    <location>
        <begin position="847"/>
        <end position="857"/>
    </location>
</feature>
<name>A0A7R8VBE1_TIMDO</name>
<keyword evidence="3 6" id="KW-1133">Transmembrane helix</keyword>
<feature type="transmembrane region" description="Helical" evidence="6">
    <location>
        <begin position="459"/>
        <end position="477"/>
    </location>
</feature>
<feature type="transmembrane region" description="Helical" evidence="6">
    <location>
        <begin position="435"/>
        <end position="453"/>
    </location>
</feature>
<reference evidence="8" key="1">
    <citation type="submission" date="2020-11" db="EMBL/GenBank/DDBJ databases">
        <authorList>
            <person name="Tran Van P."/>
        </authorList>
    </citation>
    <scope>NUCLEOTIDE SEQUENCE</scope>
</reference>
<evidence type="ECO:0000256" key="3">
    <source>
        <dbReference type="ARBA" id="ARBA00022989"/>
    </source>
</evidence>
<dbReference type="PANTHER" id="PTHR11662">
    <property type="entry name" value="SOLUTE CARRIER FAMILY 17"/>
    <property type="match status" value="1"/>
</dbReference>
<feature type="transmembrane region" description="Helical" evidence="6">
    <location>
        <begin position="525"/>
        <end position="545"/>
    </location>
</feature>
<evidence type="ECO:0000256" key="5">
    <source>
        <dbReference type="SAM" id="MobiDB-lite"/>
    </source>
</evidence>
<dbReference type="Gene3D" id="1.20.1250.20">
    <property type="entry name" value="MFS general substrate transporter like domains"/>
    <property type="match status" value="1"/>
</dbReference>
<feature type="domain" description="Major facilitator superfamily (MFS) profile" evidence="7">
    <location>
        <begin position="344"/>
        <end position="857"/>
    </location>
</feature>
<organism evidence="8">
    <name type="scientific">Timema douglasi</name>
    <name type="common">Walking stick</name>
    <dbReference type="NCBI Taxonomy" id="61478"/>
    <lineage>
        <taxon>Eukaryota</taxon>
        <taxon>Metazoa</taxon>
        <taxon>Ecdysozoa</taxon>
        <taxon>Arthropoda</taxon>
        <taxon>Hexapoda</taxon>
        <taxon>Insecta</taxon>
        <taxon>Pterygota</taxon>
        <taxon>Neoptera</taxon>
        <taxon>Polyneoptera</taxon>
        <taxon>Phasmatodea</taxon>
        <taxon>Timematodea</taxon>
        <taxon>Timematoidea</taxon>
        <taxon>Timematidae</taxon>
        <taxon>Timema</taxon>
    </lineage>
</organism>
<protein>
    <recommendedName>
        <fullName evidence="7">Major facilitator superfamily (MFS) profile domain-containing protein</fullName>
    </recommendedName>
</protein>
<dbReference type="SUPFAM" id="SSF103473">
    <property type="entry name" value="MFS general substrate transporter"/>
    <property type="match status" value="1"/>
</dbReference>